<comment type="caution">
    <text evidence="2">The sequence shown here is derived from an EMBL/GenBank/DDBJ whole genome shotgun (WGS) entry which is preliminary data.</text>
</comment>
<reference evidence="2 3" key="1">
    <citation type="journal article" date="2019" name="Int. J. Syst. Evol. Microbiol.">
        <title>The Global Catalogue of Microorganisms (GCM) 10K type strain sequencing project: providing services to taxonomists for standard genome sequencing and annotation.</title>
        <authorList>
            <consortium name="The Broad Institute Genomics Platform"/>
            <consortium name="The Broad Institute Genome Sequencing Center for Infectious Disease"/>
            <person name="Wu L."/>
            <person name="Ma J."/>
        </authorList>
    </citation>
    <scope>NUCLEOTIDE SEQUENCE [LARGE SCALE GENOMIC DNA]</scope>
    <source>
        <strain evidence="2 3">JCM 16117</strain>
    </source>
</reference>
<dbReference type="NCBIfam" id="NF041390">
    <property type="entry name" value="TadE_Rv3655c"/>
    <property type="match status" value="1"/>
</dbReference>
<dbReference type="InterPro" id="IPR049790">
    <property type="entry name" value="Rv3655c/TadE"/>
</dbReference>
<dbReference type="EMBL" id="BAAAQY010000016">
    <property type="protein sequence ID" value="GAA2249769.1"/>
    <property type="molecule type" value="Genomic_DNA"/>
</dbReference>
<evidence type="ECO:0000313" key="2">
    <source>
        <dbReference type="EMBL" id="GAA2249769.1"/>
    </source>
</evidence>
<keyword evidence="1" id="KW-0472">Membrane</keyword>
<keyword evidence="1" id="KW-0812">Transmembrane</keyword>
<gene>
    <name evidence="2" type="ORF">GCM10009851_39220</name>
</gene>
<feature type="transmembrane region" description="Helical" evidence="1">
    <location>
        <begin position="21"/>
        <end position="43"/>
    </location>
</feature>
<evidence type="ECO:0000313" key="3">
    <source>
        <dbReference type="Proteomes" id="UP001500929"/>
    </source>
</evidence>
<sequence length="127" mass="12896">MSPVHRIDRSLSRRDLERGSVTAEFAMMLPAVAVLLALGAVGAQLGATQVMLTDATADAARLAARGEPHAAQDRLSGAVPGASLEIQHRGGLVCVATRVRAGASGLGSLVELTATGCALDDSRPPDG</sequence>
<dbReference type="Proteomes" id="UP001500929">
    <property type="component" value="Unassembled WGS sequence"/>
</dbReference>
<keyword evidence="1" id="KW-1133">Transmembrane helix</keyword>
<evidence type="ECO:0000256" key="1">
    <source>
        <dbReference type="SAM" id="Phobius"/>
    </source>
</evidence>
<evidence type="ECO:0008006" key="4">
    <source>
        <dbReference type="Google" id="ProtNLM"/>
    </source>
</evidence>
<organism evidence="2 3">
    <name type="scientific">Herbiconiux moechotypicola</name>
    <dbReference type="NCBI Taxonomy" id="637393"/>
    <lineage>
        <taxon>Bacteria</taxon>
        <taxon>Bacillati</taxon>
        <taxon>Actinomycetota</taxon>
        <taxon>Actinomycetes</taxon>
        <taxon>Micrococcales</taxon>
        <taxon>Microbacteriaceae</taxon>
        <taxon>Herbiconiux</taxon>
    </lineage>
</organism>
<keyword evidence="3" id="KW-1185">Reference proteome</keyword>
<name>A0ABN3E6L1_9MICO</name>
<accession>A0ABN3E6L1</accession>
<protein>
    <recommendedName>
        <fullName evidence="4">TadE-like protein</fullName>
    </recommendedName>
</protein>
<proteinExistence type="predicted"/>